<dbReference type="EMBL" id="JAALDL010000008">
    <property type="protein sequence ID" value="NGN98345.1"/>
    <property type="molecule type" value="Genomic_DNA"/>
</dbReference>
<dbReference type="InterPro" id="IPR038607">
    <property type="entry name" value="PhoD-like_sf"/>
</dbReference>
<dbReference type="Pfam" id="PF16655">
    <property type="entry name" value="PhoD_N"/>
    <property type="match status" value="1"/>
</dbReference>
<evidence type="ECO:0000259" key="2">
    <source>
        <dbReference type="Pfam" id="PF16655"/>
    </source>
</evidence>
<dbReference type="SUPFAM" id="SSF56300">
    <property type="entry name" value="Metallo-dependent phosphatases"/>
    <property type="match status" value="1"/>
</dbReference>
<dbReference type="Gene3D" id="3.60.21.70">
    <property type="entry name" value="PhoD-like phosphatase"/>
    <property type="match status" value="1"/>
</dbReference>
<feature type="domain" description="PhoD-like phosphatase metallophosphatase" evidence="1">
    <location>
        <begin position="153"/>
        <end position="507"/>
    </location>
</feature>
<dbReference type="RefSeq" id="WP_165013810.1">
    <property type="nucleotide sequence ID" value="NZ_JAALDL010000008.1"/>
</dbReference>
<name>A0A6M1R7J7_9GAMM</name>
<dbReference type="PROSITE" id="PS51318">
    <property type="entry name" value="TAT"/>
    <property type="match status" value="1"/>
</dbReference>
<dbReference type="AlphaFoldDB" id="A0A6M1R7J7"/>
<dbReference type="InterPro" id="IPR029052">
    <property type="entry name" value="Metallo-depent_PP-like"/>
</dbReference>
<feature type="domain" description="Phospholipase D N-terminal" evidence="2">
    <location>
        <begin position="47"/>
        <end position="136"/>
    </location>
</feature>
<dbReference type="InterPro" id="IPR018946">
    <property type="entry name" value="PhoD-like_MPP"/>
</dbReference>
<dbReference type="PANTHER" id="PTHR43606:SF1">
    <property type="entry name" value="PHOD-LIKE PHOSPHATASE METALLOPHOSPHATASE DOMAIN-CONTAINING PROTEIN"/>
    <property type="match status" value="1"/>
</dbReference>
<keyword evidence="4" id="KW-1185">Reference proteome</keyword>
<gene>
    <name evidence="3" type="ORF">G5S52_12020</name>
</gene>
<sequence>MSEQSKNGINRRRFIAGSAAASGTLMLGGIAPAFARGDSKRPGTPYGVASGDVTQGEAMLWSSSDAPAQMWVDISYHQDFRKHITLQGPNALAETGFSSKLAINDLAPGQKVFYRVRYQSLEDWQSWGEPVVGSFNTPPAVASNIRFLWSGDTAGQGWGINEEWGGMRIYETMRQTAPDFFIHCGDTIYADGPLKEKVTLKNGEVWKNIVTPEKAKVAETLQEFRGNFAYNLMDKNVRAFNNEVPMIVQWDDHETVNNWYPAEVLNDERYQNEQSVALLSARARRAFFEMNPIRSSAADPQRIYRKFHYGPLLDVFAIDMRSYRADNGANNQTESSADTAFFGSKQILWLKQQLLASKATWKVIASDMPIGMIVYDDWKTKSTFENMANGDGQPKGRELEMVELLRFIKQNKIENVVWLTADVHYTAAHYYDPNKAQFQDFEPFHEFVSGPLHAGTFGPNDMDNTFGPQVLFSKHPEGGQINLPPSAGLQFFGQVDIDGESEEMKVTLKDLVGSSLYTKTLTPKKSA</sequence>
<dbReference type="PANTHER" id="PTHR43606">
    <property type="entry name" value="PHOSPHATASE, PUTATIVE (AFU_ORTHOLOGUE AFUA_6G08710)-RELATED"/>
    <property type="match status" value="1"/>
</dbReference>
<protein>
    <submittedName>
        <fullName evidence="3">Alkaline phosphatase</fullName>
    </submittedName>
</protein>
<evidence type="ECO:0000313" key="4">
    <source>
        <dbReference type="Proteomes" id="UP000473008"/>
    </source>
</evidence>
<dbReference type="Pfam" id="PF09423">
    <property type="entry name" value="PhoD"/>
    <property type="match status" value="1"/>
</dbReference>
<dbReference type="InterPro" id="IPR032093">
    <property type="entry name" value="PhoD_N"/>
</dbReference>
<accession>A0A6M1R7J7</accession>
<reference evidence="3 4" key="1">
    <citation type="submission" date="2020-02" db="EMBL/GenBank/DDBJ databases">
        <title>The draft genome of Grimontia sedimenta sp. nov., isolated from benthic sediments near coral reefs south of Kuwait.</title>
        <authorList>
            <person name="Mahmoud H.M."/>
            <person name="Jose L."/>
            <person name="Eapen S."/>
        </authorList>
    </citation>
    <scope>NUCLEOTIDE SEQUENCE [LARGE SCALE GENOMIC DNA]</scope>
    <source>
        <strain evidence="3 4">S25</strain>
    </source>
</reference>
<dbReference type="Proteomes" id="UP000473008">
    <property type="component" value="Unassembled WGS sequence"/>
</dbReference>
<evidence type="ECO:0000313" key="3">
    <source>
        <dbReference type="EMBL" id="NGN98345.1"/>
    </source>
</evidence>
<dbReference type="InterPro" id="IPR006311">
    <property type="entry name" value="TAT_signal"/>
</dbReference>
<dbReference type="Gene3D" id="2.60.40.380">
    <property type="entry name" value="Purple acid phosphatase-like, N-terminal"/>
    <property type="match status" value="1"/>
</dbReference>
<dbReference type="InterPro" id="IPR052900">
    <property type="entry name" value="Phospholipid_Metab_Enz"/>
</dbReference>
<evidence type="ECO:0000259" key="1">
    <source>
        <dbReference type="Pfam" id="PF09423"/>
    </source>
</evidence>
<dbReference type="CDD" id="cd07389">
    <property type="entry name" value="MPP_PhoD"/>
    <property type="match status" value="1"/>
</dbReference>
<organism evidence="3 4">
    <name type="scientific">Grimontia sedimenti</name>
    <dbReference type="NCBI Taxonomy" id="2711294"/>
    <lineage>
        <taxon>Bacteria</taxon>
        <taxon>Pseudomonadati</taxon>
        <taxon>Pseudomonadota</taxon>
        <taxon>Gammaproteobacteria</taxon>
        <taxon>Vibrionales</taxon>
        <taxon>Vibrionaceae</taxon>
        <taxon>Grimontia</taxon>
    </lineage>
</organism>
<comment type="caution">
    <text evidence="3">The sequence shown here is derived from an EMBL/GenBank/DDBJ whole genome shotgun (WGS) entry which is preliminary data.</text>
</comment>
<proteinExistence type="predicted"/>